<organism evidence="1 2">
    <name type="scientific">Cypionkella sinensis</name>
    <dbReference type="NCBI Taxonomy" id="1756043"/>
    <lineage>
        <taxon>Bacteria</taxon>
        <taxon>Pseudomonadati</taxon>
        <taxon>Pseudomonadota</taxon>
        <taxon>Alphaproteobacteria</taxon>
        <taxon>Rhodobacterales</taxon>
        <taxon>Paracoccaceae</taxon>
        <taxon>Cypionkella</taxon>
    </lineage>
</organism>
<comment type="caution">
    <text evidence="1">The sequence shown here is derived from an EMBL/GenBank/DDBJ whole genome shotgun (WGS) entry which is preliminary data.</text>
</comment>
<dbReference type="EMBL" id="JBHRTO010000001">
    <property type="protein sequence ID" value="MFC3181485.1"/>
    <property type="molecule type" value="Genomic_DNA"/>
</dbReference>
<accession>A0ABV7J1G6</accession>
<proteinExistence type="predicted"/>
<keyword evidence="2" id="KW-1185">Reference proteome</keyword>
<gene>
    <name evidence="1" type="ORF">ACFOGH_10835</name>
</gene>
<name>A0ABV7J1G6_9RHOB</name>
<dbReference type="Proteomes" id="UP001595547">
    <property type="component" value="Unassembled WGS sequence"/>
</dbReference>
<evidence type="ECO:0000313" key="1">
    <source>
        <dbReference type="EMBL" id="MFC3181485.1"/>
    </source>
</evidence>
<protein>
    <submittedName>
        <fullName evidence="1">Uncharacterized protein</fullName>
    </submittedName>
</protein>
<sequence length="55" mass="5900">MSRNPSVTAKSDIQHIAAIRAAQEAEAYFKASPLPRPSVAPTLSALDAMYAYYSA</sequence>
<dbReference type="RefSeq" id="WP_380073084.1">
    <property type="nucleotide sequence ID" value="NZ_JBHRTO010000001.1"/>
</dbReference>
<evidence type="ECO:0000313" key="2">
    <source>
        <dbReference type="Proteomes" id="UP001595547"/>
    </source>
</evidence>
<reference evidence="2" key="1">
    <citation type="journal article" date="2019" name="Int. J. Syst. Evol. Microbiol.">
        <title>The Global Catalogue of Microorganisms (GCM) 10K type strain sequencing project: providing services to taxonomists for standard genome sequencing and annotation.</title>
        <authorList>
            <consortium name="The Broad Institute Genomics Platform"/>
            <consortium name="The Broad Institute Genome Sequencing Center for Infectious Disease"/>
            <person name="Wu L."/>
            <person name="Ma J."/>
        </authorList>
    </citation>
    <scope>NUCLEOTIDE SEQUENCE [LARGE SCALE GENOMIC DNA]</scope>
    <source>
        <strain evidence="2">KCTC 52039</strain>
    </source>
</reference>